<sequence>PPGGHEEEEFVPRLFNAAADLLAEKRRLEGEFFSTVQSGDSFGERFLLLLDDEHVTSRKTAEAEAKFGLHSTRGASANAGHKGGLVLVLEGDDYVQMVAGTMRKMLAEAAKGDFLRSRLAIPPLERTLDDGKALAELSSTCTWLSRLDHKLQLELLMSATLRTMEEGELLAVQGEPARSFFMVLQGGLEARTVPATEVVAMQRQVGRLREKHQAGQALLLSSNSSSERAEVCGETLVAAYRPGDSLGENCLAHGGTRMATVVAGEAGALMEITKAMYDQCILKVQSEELRGKVQALRSIPAMHSWSSSQFVQAAALFYMQTFRRDEVVLLQDDPVSDIHVIVRGCLRVTRRVLAPLPGPQRPHKPATKSPPDAAMKTNRVKGVPSQIEGEGWKTMDLLTLGEGQYCGDIAAFEDCSQPSSVQVISAMAELCSVSGPRFISGIASFTGGEEALQKMRALSEERCGPGAPQLPGIRTESNEARGTGHARRIGQPPPRDTQDLAAAPIPPRCPPCVHVT</sequence>
<name>A0AAE0FVQ8_9CHLO</name>
<protein>
    <recommendedName>
        <fullName evidence="2">Cyclic nucleotide-binding domain-containing protein</fullName>
    </recommendedName>
</protein>
<organism evidence="3 4">
    <name type="scientific">Cymbomonas tetramitiformis</name>
    <dbReference type="NCBI Taxonomy" id="36881"/>
    <lineage>
        <taxon>Eukaryota</taxon>
        <taxon>Viridiplantae</taxon>
        <taxon>Chlorophyta</taxon>
        <taxon>Pyramimonadophyceae</taxon>
        <taxon>Pyramimonadales</taxon>
        <taxon>Pyramimonadaceae</taxon>
        <taxon>Cymbomonas</taxon>
    </lineage>
</organism>
<dbReference type="PROSITE" id="PS50042">
    <property type="entry name" value="CNMP_BINDING_3"/>
    <property type="match status" value="1"/>
</dbReference>
<dbReference type="InterPro" id="IPR014710">
    <property type="entry name" value="RmlC-like_jellyroll"/>
</dbReference>
<feature type="domain" description="Cyclic nucleotide-binding" evidence="2">
    <location>
        <begin position="143"/>
        <end position="281"/>
    </location>
</feature>
<dbReference type="AlphaFoldDB" id="A0AAE0FVQ8"/>
<dbReference type="EMBL" id="LGRX02012739">
    <property type="protein sequence ID" value="KAK3266921.1"/>
    <property type="molecule type" value="Genomic_DNA"/>
</dbReference>
<feature type="non-terminal residue" evidence="3">
    <location>
        <position position="1"/>
    </location>
</feature>
<evidence type="ECO:0000256" key="1">
    <source>
        <dbReference type="SAM" id="MobiDB-lite"/>
    </source>
</evidence>
<dbReference type="Gene3D" id="2.60.120.10">
    <property type="entry name" value="Jelly Rolls"/>
    <property type="match status" value="2"/>
</dbReference>
<dbReference type="PANTHER" id="PTHR23011">
    <property type="entry name" value="CYCLIC NUCLEOTIDE-BINDING DOMAIN CONTAINING PROTEIN"/>
    <property type="match status" value="1"/>
</dbReference>
<feature type="region of interest" description="Disordered" evidence="1">
    <location>
        <begin position="462"/>
        <end position="506"/>
    </location>
</feature>
<evidence type="ECO:0000313" key="3">
    <source>
        <dbReference type="EMBL" id="KAK3266921.1"/>
    </source>
</evidence>
<feature type="region of interest" description="Disordered" evidence="1">
    <location>
        <begin position="356"/>
        <end position="384"/>
    </location>
</feature>
<proteinExistence type="predicted"/>
<dbReference type="Proteomes" id="UP001190700">
    <property type="component" value="Unassembled WGS sequence"/>
</dbReference>
<dbReference type="SUPFAM" id="SSF51206">
    <property type="entry name" value="cAMP-binding domain-like"/>
    <property type="match status" value="2"/>
</dbReference>
<gene>
    <name evidence="3" type="ORF">CYMTET_24489</name>
</gene>
<evidence type="ECO:0000313" key="4">
    <source>
        <dbReference type="Proteomes" id="UP001190700"/>
    </source>
</evidence>
<accession>A0AAE0FVQ8</accession>
<dbReference type="InterPro" id="IPR018490">
    <property type="entry name" value="cNMP-bd_dom_sf"/>
</dbReference>
<evidence type="ECO:0000259" key="2">
    <source>
        <dbReference type="PROSITE" id="PS50042"/>
    </source>
</evidence>
<reference evidence="3 4" key="1">
    <citation type="journal article" date="2015" name="Genome Biol. Evol.">
        <title>Comparative Genomics of a Bacterivorous Green Alga Reveals Evolutionary Causalities and Consequences of Phago-Mixotrophic Mode of Nutrition.</title>
        <authorList>
            <person name="Burns J.A."/>
            <person name="Paasch A."/>
            <person name="Narechania A."/>
            <person name="Kim E."/>
        </authorList>
    </citation>
    <scope>NUCLEOTIDE SEQUENCE [LARGE SCALE GENOMIC DNA]</scope>
    <source>
        <strain evidence="3 4">PLY_AMNH</strain>
    </source>
</reference>
<dbReference type="InterPro" id="IPR000595">
    <property type="entry name" value="cNMP-bd_dom"/>
</dbReference>
<dbReference type="PANTHER" id="PTHR23011:SF28">
    <property type="entry name" value="CYCLIC NUCLEOTIDE-BINDING DOMAIN CONTAINING PROTEIN"/>
    <property type="match status" value="1"/>
</dbReference>
<keyword evidence="4" id="KW-1185">Reference proteome</keyword>
<dbReference type="CDD" id="cd00038">
    <property type="entry name" value="CAP_ED"/>
    <property type="match status" value="1"/>
</dbReference>
<comment type="caution">
    <text evidence="3">The sequence shown here is derived from an EMBL/GenBank/DDBJ whole genome shotgun (WGS) entry which is preliminary data.</text>
</comment>